<dbReference type="InterPro" id="IPR000157">
    <property type="entry name" value="TIR_dom"/>
</dbReference>
<proteinExistence type="predicted"/>
<dbReference type="InterPro" id="IPR044974">
    <property type="entry name" value="Disease_R_plants"/>
</dbReference>
<dbReference type="FunFam" id="3.40.50.10140:FF:000007">
    <property type="entry name" value="Disease resistance protein (TIR-NBS-LRR class)"/>
    <property type="match status" value="1"/>
</dbReference>
<evidence type="ECO:0000256" key="2">
    <source>
        <dbReference type="ARBA" id="ARBA00023027"/>
    </source>
</evidence>
<comment type="caution">
    <text evidence="4">The sequence shown here is derived from an EMBL/GenBank/DDBJ whole genome shotgun (WGS) entry which is preliminary data.</text>
</comment>
<dbReference type="Pfam" id="PF23282">
    <property type="entry name" value="WHD_ROQ1"/>
    <property type="match status" value="1"/>
</dbReference>
<keyword evidence="1" id="KW-0677">Repeat</keyword>
<dbReference type="PANTHER" id="PTHR11017:SF570">
    <property type="entry name" value="DISEASE RESISTANCE PROTEIN (TIR-NBS CLASS)-RELATED"/>
    <property type="match status" value="1"/>
</dbReference>
<dbReference type="Pfam" id="PF01582">
    <property type="entry name" value="TIR"/>
    <property type="match status" value="1"/>
</dbReference>
<dbReference type="InterPro" id="IPR058192">
    <property type="entry name" value="WHD_ROQ1-like"/>
</dbReference>
<accession>A0A922D2W4</accession>
<evidence type="ECO:0000313" key="4">
    <source>
        <dbReference type="EMBL" id="KAG6676662.1"/>
    </source>
</evidence>
<dbReference type="PANTHER" id="PTHR11017">
    <property type="entry name" value="LEUCINE-RICH REPEAT-CONTAINING PROTEIN"/>
    <property type="match status" value="1"/>
</dbReference>
<keyword evidence="2" id="KW-0520">NAD</keyword>
<dbReference type="PROSITE" id="PS50104">
    <property type="entry name" value="TIR"/>
    <property type="match status" value="1"/>
</dbReference>
<gene>
    <name evidence="4" type="ORF">I3842_15G163300</name>
</gene>
<organism evidence="4 5">
    <name type="scientific">Carya illinoinensis</name>
    <name type="common">Pecan</name>
    <dbReference type="NCBI Taxonomy" id="32201"/>
    <lineage>
        <taxon>Eukaryota</taxon>
        <taxon>Viridiplantae</taxon>
        <taxon>Streptophyta</taxon>
        <taxon>Embryophyta</taxon>
        <taxon>Tracheophyta</taxon>
        <taxon>Spermatophyta</taxon>
        <taxon>Magnoliopsida</taxon>
        <taxon>eudicotyledons</taxon>
        <taxon>Gunneridae</taxon>
        <taxon>Pentapetalae</taxon>
        <taxon>rosids</taxon>
        <taxon>fabids</taxon>
        <taxon>Fagales</taxon>
        <taxon>Juglandaceae</taxon>
        <taxon>Carya</taxon>
    </lineage>
</organism>
<name>A0A922D2W4_CARIL</name>
<feature type="domain" description="TIR" evidence="3">
    <location>
        <begin position="14"/>
        <end position="182"/>
    </location>
</feature>
<evidence type="ECO:0000256" key="1">
    <source>
        <dbReference type="ARBA" id="ARBA00022737"/>
    </source>
</evidence>
<evidence type="ECO:0000313" key="5">
    <source>
        <dbReference type="Proteomes" id="UP000811246"/>
    </source>
</evidence>
<dbReference type="EMBL" id="CM031839">
    <property type="protein sequence ID" value="KAG6676662.1"/>
    <property type="molecule type" value="Genomic_DNA"/>
</dbReference>
<protein>
    <recommendedName>
        <fullName evidence="3">TIR domain-containing protein</fullName>
    </recommendedName>
</protein>
<sequence>MASSSFSSSDTFPWLYHVFLSFRLGEDTCDTFIAHLYHALVRKGFHTFIDEDEIKRGDEISPALLQAIEDSRISIIVLSKNYASSTCCLDELLKILECKKSKQQLILHVFYQVNPSDIQNERGSFGEALAKHAEKLNVDVKKLQLWKAALQEVAKSAGFVLENGNEDSERIEAIVQQVEQMIMIDKGDPLVSTVFCSDFYGRSESVRIQALDQDKKITSNNIYSGFQTIWDRLSENEKNIFLDIACFFIGDVFDDVIKILDSFGFSPNIGIQRLKEKCLIYECDKRLQMHDRFRDMGRDIVRQESPQNPGARSRLFFHKDVREVLEKDKGTDRVEAILVDLPKGSDIIRLSPKAIKKITRLRFFRCRNAHFLA</sequence>
<dbReference type="AlphaFoldDB" id="A0A922D2W4"/>
<dbReference type="GO" id="GO:0007165">
    <property type="term" value="P:signal transduction"/>
    <property type="evidence" value="ECO:0007669"/>
    <property type="project" value="InterPro"/>
</dbReference>
<dbReference type="SMART" id="SM00255">
    <property type="entry name" value="TIR"/>
    <property type="match status" value="1"/>
</dbReference>
<dbReference type="Proteomes" id="UP000811246">
    <property type="component" value="Chromosome 15"/>
</dbReference>
<reference evidence="4" key="1">
    <citation type="submission" date="2021-01" db="EMBL/GenBank/DDBJ databases">
        <authorList>
            <person name="Lovell J.T."/>
            <person name="Bentley N."/>
            <person name="Bhattarai G."/>
            <person name="Jenkins J.W."/>
            <person name="Sreedasyam A."/>
            <person name="Alarcon Y."/>
            <person name="Bock C."/>
            <person name="Boston L."/>
            <person name="Carlson J."/>
            <person name="Cervantes K."/>
            <person name="Clermont K."/>
            <person name="Krom N."/>
            <person name="Kubenka K."/>
            <person name="Mamidi S."/>
            <person name="Mattison C."/>
            <person name="Monteros M."/>
            <person name="Pisani C."/>
            <person name="Plott C."/>
            <person name="Rajasekar S."/>
            <person name="Rhein H.S."/>
            <person name="Rohla C."/>
            <person name="Song M."/>
            <person name="Hilaire R.S."/>
            <person name="Shu S."/>
            <person name="Wells L."/>
            <person name="Wang X."/>
            <person name="Webber J."/>
            <person name="Heerema R.J."/>
            <person name="Klein P."/>
            <person name="Conner P."/>
            <person name="Grauke L."/>
            <person name="Grimwood J."/>
            <person name="Schmutz J."/>
            <person name="Randall J.J."/>
        </authorList>
    </citation>
    <scope>NUCLEOTIDE SEQUENCE</scope>
    <source>
        <tissue evidence="4">Leaf</tissue>
    </source>
</reference>
<evidence type="ECO:0000259" key="3">
    <source>
        <dbReference type="PROSITE" id="PS50104"/>
    </source>
</evidence>
<dbReference type="GO" id="GO:0006952">
    <property type="term" value="P:defense response"/>
    <property type="evidence" value="ECO:0007669"/>
    <property type="project" value="InterPro"/>
</dbReference>